<accession>A0ABW3FAJ3</accession>
<dbReference type="EMBL" id="JBHTKB010000001">
    <property type="protein sequence ID" value="MFD0913452.1"/>
    <property type="molecule type" value="Genomic_DNA"/>
</dbReference>
<dbReference type="RefSeq" id="WP_379056816.1">
    <property type="nucleotide sequence ID" value="NZ_JBHTKB010000001.1"/>
</dbReference>
<sequence length="103" mass="10990">MSKLLSALLICIFSVSTFSAHAADKRKSDVKKTQIAPVQKPLKPSGDRVIDKPLSVESPKTPTNDTLGVAPAETTLPDISPPKATDVNYAPPPDLNDRNPISN</sequence>
<keyword evidence="2" id="KW-0732">Signal</keyword>
<name>A0ABW3FAJ3_9PROT</name>
<gene>
    <name evidence="3" type="ORF">ACFQ1Z_07830</name>
</gene>
<protein>
    <submittedName>
        <fullName evidence="3">Uncharacterized protein</fullName>
    </submittedName>
</protein>
<feature type="chain" id="PRO_5047501741" evidence="2">
    <location>
        <begin position="23"/>
        <end position="103"/>
    </location>
</feature>
<evidence type="ECO:0000256" key="1">
    <source>
        <dbReference type="SAM" id="MobiDB-lite"/>
    </source>
</evidence>
<feature type="region of interest" description="Disordered" evidence="1">
    <location>
        <begin position="23"/>
        <end position="103"/>
    </location>
</feature>
<keyword evidence="4" id="KW-1185">Reference proteome</keyword>
<organism evidence="3 4">
    <name type="scientific">Methylophilus luteus</name>
    <dbReference type="NCBI Taxonomy" id="640108"/>
    <lineage>
        <taxon>Bacteria</taxon>
        <taxon>Pseudomonadati</taxon>
        <taxon>Pseudomonadota</taxon>
        <taxon>Betaproteobacteria</taxon>
        <taxon>Nitrosomonadales</taxon>
        <taxon>Methylophilaceae</taxon>
        <taxon>Methylophilus</taxon>
    </lineage>
</organism>
<feature type="compositionally biased region" description="Basic and acidic residues" evidence="1">
    <location>
        <begin position="23"/>
        <end position="32"/>
    </location>
</feature>
<comment type="caution">
    <text evidence="3">The sequence shown here is derived from an EMBL/GenBank/DDBJ whole genome shotgun (WGS) entry which is preliminary data.</text>
</comment>
<dbReference type="Proteomes" id="UP001597128">
    <property type="component" value="Unassembled WGS sequence"/>
</dbReference>
<evidence type="ECO:0000256" key="2">
    <source>
        <dbReference type="SAM" id="SignalP"/>
    </source>
</evidence>
<evidence type="ECO:0000313" key="4">
    <source>
        <dbReference type="Proteomes" id="UP001597128"/>
    </source>
</evidence>
<reference evidence="4" key="1">
    <citation type="journal article" date="2019" name="Int. J. Syst. Evol. Microbiol.">
        <title>The Global Catalogue of Microorganisms (GCM) 10K type strain sequencing project: providing services to taxonomists for standard genome sequencing and annotation.</title>
        <authorList>
            <consortium name="The Broad Institute Genomics Platform"/>
            <consortium name="The Broad Institute Genome Sequencing Center for Infectious Disease"/>
            <person name="Wu L."/>
            <person name="Ma J."/>
        </authorList>
    </citation>
    <scope>NUCLEOTIDE SEQUENCE [LARGE SCALE GENOMIC DNA]</scope>
    <source>
        <strain evidence="4">CCUG 58412</strain>
    </source>
</reference>
<evidence type="ECO:0000313" key="3">
    <source>
        <dbReference type="EMBL" id="MFD0913452.1"/>
    </source>
</evidence>
<feature type="signal peptide" evidence="2">
    <location>
        <begin position="1"/>
        <end position="22"/>
    </location>
</feature>
<proteinExistence type="predicted"/>